<gene>
    <name evidence="3" type="ORF">CDL12_00159</name>
</gene>
<organism evidence="3 4">
    <name type="scientific">Handroanthus impetiginosus</name>
    <dbReference type="NCBI Taxonomy" id="429701"/>
    <lineage>
        <taxon>Eukaryota</taxon>
        <taxon>Viridiplantae</taxon>
        <taxon>Streptophyta</taxon>
        <taxon>Embryophyta</taxon>
        <taxon>Tracheophyta</taxon>
        <taxon>Spermatophyta</taxon>
        <taxon>Magnoliopsida</taxon>
        <taxon>eudicotyledons</taxon>
        <taxon>Gunneridae</taxon>
        <taxon>Pentapetalae</taxon>
        <taxon>asterids</taxon>
        <taxon>lamiids</taxon>
        <taxon>Lamiales</taxon>
        <taxon>Bignoniaceae</taxon>
        <taxon>Crescentiina</taxon>
        <taxon>Tabebuia alliance</taxon>
        <taxon>Handroanthus</taxon>
    </lineage>
</organism>
<feature type="compositionally biased region" description="Polar residues" evidence="2">
    <location>
        <begin position="33"/>
        <end position="44"/>
    </location>
</feature>
<keyword evidence="1" id="KW-0175">Coiled coil</keyword>
<feature type="region of interest" description="Disordered" evidence="2">
    <location>
        <begin position="212"/>
        <end position="276"/>
    </location>
</feature>
<feature type="coiled-coil region" evidence="1">
    <location>
        <begin position="111"/>
        <end position="182"/>
    </location>
</feature>
<evidence type="ECO:0000256" key="2">
    <source>
        <dbReference type="SAM" id="MobiDB-lite"/>
    </source>
</evidence>
<dbReference type="PANTHER" id="PTHR46136">
    <property type="entry name" value="TRANSCRIPTION FACTOR GTE8"/>
    <property type="match status" value="1"/>
</dbReference>
<feature type="compositionally biased region" description="Acidic residues" evidence="2">
    <location>
        <begin position="251"/>
        <end position="276"/>
    </location>
</feature>
<feature type="compositionally biased region" description="Polar residues" evidence="2">
    <location>
        <begin position="16"/>
        <end position="25"/>
    </location>
</feature>
<feature type="compositionally biased region" description="Polar residues" evidence="2">
    <location>
        <begin position="65"/>
        <end position="79"/>
    </location>
</feature>
<dbReference type="PANTHER" id="PTHR46136:SF33">
    <property type="entry name" value="TRANSCRIPTION FACTOR GTE10"/>
    <property type="match status" value="1"/>
</dbReference>
<dbReference type="Proteomes" id="UP000231279">
    <property type="component" value="Unassembled WGS sequence"/>
</dbReference>
<protein>
    <submittedName>
        <fullName evidence="3">Uncharacterized protein</fullName>
    </submittedName>
</protein>
<dbReference type="STRING" id="429701.A0A2G9IBD2"/>
<reference evidence="4" key="1">
    <citation type="journal article" date="2018" name="Gigascience">
        <title>Genome assembly of the Pink Ipe (Handroanthus impetiginosus, Bignoniaceae), a highly valued, ecologically keystone Neotropical timber forest tree.</title>
        <authorList>
            <person name="Silva-Junior O.B."/>
            <person name="Grattapaglia D."/>
            <person name="Novaes E."/>
            <person name="Collevatti R.G."/>
        </authorList>
    </citation>
    <scope>NUCLEOTIDE SEQUENCE [LARGE SCALE GENOMIC DNA]</scope>
    <source>
        <strain evidence="4">cv. UFG-1</strain>
    </source>
</reference>
<dbReference type="AlphaFoldDB" id="A0A2G9IBD2"/>
<evidence type="ECO:0000313" key="4">
    <source>
        <dbReference type="Proteomes" id="UP000231279"/>
    </source>
</evidence>
<evidence type="ECO:0000313" key="3">
    <source>
        <dbReference type="EMBL" id="PIN27061.1"/>
    </source>
</evidence>
<accession>A0A2G9IBD2</accession>
<dbReference type="OrthoDB" id="1702971at2759"/>
<comment type="caution">
    <text evidence="3">The sequence shown here is derived from an EMBL/GenBank/DDBJ whole genome shotgun (WGS) entry which is preliminary data.</text>
</comment>
<feature type="region of interest" description="Disordered" evidence="2">
    <location>
        <begin position="1"/>
        <end position="95"/>
    </location>
</feature>
<dbReference type="EMBL" id="NKXS01000014">
    <property type="protein sequence ID" value="PIN27061.1"/>
    <property type="molecule type" value="Genomic_DNA"/>
</dbReference>
<name>A0A2G9IBD2_9LAMI</name>
<proteinExistence type="predicted"/>
<sequence>MATCADVAHLGGPDINTESGSSASEPDSAKHSVPSSTMNESVNTRLEWKESEPGEPNCGDFLNGNAGQNSMSNSYNSCKNLGESAPPERQVSPEKQYRAALLRSRFADIIIKAQENTIEKGAEKLKLEREELERRRREEKARLQAEAKAAEEARKKAEVEAAAEAKKKRELEREAARQALQKGKTGFFFFSDEKTHQFMEDLEMFRSAPDEHLQSFMDEGSPENSEKGLGAFKFQPSSNPLEQLGLYMKNDDDEEEEAEAQSDPETSDNPEEGEID</sequence>
<evidence type="ECO:0000256" key="1">
    <source>
        <dbReference type="SAM" id="Coils"/>
    </source>
</evidence>
<dbReference type="InterPro" id="IPR052442">
    <property type="entry name" value="Env_Response_Regulator"/>
</dbReference>
<keyword evidence="4" id="KW-1185">Reference proteome</keyword>